<dbReference type="EMBL" id="JAAOAQ010000227">
    <property type="protein sequence ID" value="KAF5560722.1"/>
    <property type="molecule type" value="Genomic_DNA"/>
</dbReference>
<evidence type="ECO:0000313" key="2">
    <source>
        <dbReference type="Proteomes" id="UP000582016"/>
    </source>
</evidence>
<gene>
    <name evidence="1" type="ORF">FPHYL_6508</name>
</gene>
<name>A0A8H5NC96_9HYPO</name>
<accession>A0A8H5NC96</accession>
<dbReference type="Proteomes" id="UP000582016">
    <property type="component" value="Unassembled WGS sequence"/>
</dbReference>
<dbReference type="AlphaFoldDB" id="A0A8H5NC96"/>
<reference evidence="1 2" key="1">
    <citation type="submission" date="2020-05" db="EMBL/GenBank/DDBJ databases">
        <title>Identification and distribution of gene clusters putatively required for synthesis of sphingolipid metabolism inhibitors in phylogenetically diverse species of the filamentous fungus Fusarium.</title>
        <authorList>
            <person name="Kim H.-S."/>
            <person name="Busman M."/>
            <person name="Brown D.W."/>
            <person name="Divon H."/>
            <person name="Uhlig S."/>
            <person name="Proctor R.H."/>
        </authorList>
    </citation>
    <scope>NUCLEOTIDE SEQUENCE [LARGE SCALE GENOMIC DNA]</scope>
    <source>
        <strain evidence="1 2">NRRL 13617</strain>
    </source>
</reference>
<protein>
    <submittedName>
        <fullName evidence="1">Uncharacterized protein</fullName>
    </submittedName>
</protein>
<proteinExistence type="predicted"/>
<dbReference type="OrthoDB" id="2748312at2759"/>
<keyword evidence="2" id="KW-1185">Reference proteome</keyword>
<organism evidence="1 2">
    <name type="scientific">Fusarium phyllophilum</name>
    <dbReference type="NCBI Taxonomy" id="47803"/>
    <lineage>
        <taxon>Eukaryota</taxon>
        <taxon>Fungi</taxon>
        <taxon>Dikarya</taxon>
        <taxon>Ascomycota</taxon>
        <taxon>Pezizomycotina</taxon>
        <taxon>Sordariomycetes</taxon>
        <taxon>Hypocreomycetidae</taxon>
        <taxon>Hypocreales</taxon>
        <taxon>Nectriaceae</taxon>
        <taxon>Fusarium</taxon>
        <taxon>Fusarium fujikuroi species complex</taxon>
    </lineage>
</organism>
<comment type="caution">
    <text evidence="1">The sequence shown here is derived from an EMBL/GenBank/DDBJ whole genome shotgun (WGS) entry which is preliminary data.</text>
</comment>
<evidence type="ECO:0000313" key="1">
    <source>
        <dbReference type="EMBL" id="KAF5560722.1"/>
    </source>
</evidence>
<sequence length="128" mass="13699">MRFYQIAPLALWVGRCAASGSQLFHDKFQLNELPDMVSLADAKLKDVVLPDSLSDFTEWIGGIAEPQVFGLQPRQRQCVDAGYSVSDAVLQAAPVSPPAAVAATPKNAVQAAVTIHHHKSAAVVVQHV</sequence>